<dbReference type="PANTHER" id="PTHR41259:SF1">
    <property type="entry name" value="DOUBLE-STRAND BREAK REPAIR RAD50 ATPASE, PUTATIVE-RELATED"/>
    <property type="match status" value="1"/>
</dbReference>
<reference evidence="1 2" key="1">
    <citation type="submission" date="2022-01" db="EMBL/GenBank/DDBJ databases">
        <authorList>
            <person name="Won M."/>
            <person name="Kim S.-J."/>
            <person name="Kwon S.-W."/>
        </authorList>
    </citation>
    <scope>NUCLEOTIDE SEQUENCE [LARGE SCALE GENOMIC DNA]</scope>
    <source>
        <strain evidence="1 2">KCTC 23505</strain>
    </source>
</reference>
<gene>
    <name evidence="1" type="ORF">L2A60_15085</name>
</gene>
<dbReference type="EMBL" id="JAKGBZ010000036">
    <property type="protein sequence ID" value="MCF3948003.1"/>
    <property type="molecule type" value="Genomic_DNA"/>
</dbReference>
<comment type="caution">
    <text evidence="1">The sequence shown here is derived from an EMBL/GenBank/DDBJ whole genome shotgun (WGS) entry which is preliminary data.</text>
</comment>
<dbReference type="PANTHER" id="PTHR41259">
    <property type="entry name" value="DOUBLE-STRAND BREAK REPAIR RAD50 ATPASE, PUTATIVE-RELATED"/>
    <property type="match status" value="1"/>
</dbReference>
<dbReference type="SUPFAM" id="SSF52540">
    <property type="entry name" value="P-loop containing nucleoside triphosphate hydrolases"/>
    <property type="match status" value="1"/>
</dbReference>
<evidence type="ECO:0000313" key="2">
    <source>
        <dbReference type="Proteomes" id="UP001521209"/>
    </source>
</evidence>
<protein>
    <recommendedName>
        <fullName evidence="3">Chromosome segregation protein SMC</fullName>
    </recommendedName>
</protein>
<evidence type="ECO:0000313" key="1">
    <source>
        <dbReference type="EMBL" id="MCF3948003.1"/>
    </source>
</evidence>
<proteinExistence type="predicted"/>
<dbReference type="RefSeq" id="WP_235705297.1">
    <property type="nucleotide sequence ID" value="NZ_JAKGBZ010000036.1"/>
</dbReference>
<accession>A0ABS9E0W5</accession>
<evidence type="ECO:0008006" key="3">
    <source>
        <dbReference type="Google" id="ProtNLM"/>
    </source>
</evidence>
<organism evidence="1 2">
    <name type="scientific">Acidiphilium iwatense</name>
    <dbReference type="NCBI Taxonomy" id="768198"/>
    <lineage>
        <taxon>Bacteria</taxon>
        <taxon>Pseudomonadati</taxon>
        <taxon>Pseudomonadota</taxon>
        <taxon>Alphaproteobacteria</taxon>
        <taxon>Acetobacterales</taxon>
        <taxon>Acidocellaceae</taxon>
        <taxon>Acidiphilium</taxon>
    </lineage>
</organism>
<sequence>MALRMASVEDYLDRADAHPFVADDLFINFDDARAAAGFEVLGQLASKTQILFFTHHRHLVEIAERIFGKSVNVVSMLDEPVTSAA</sequence>
<keyword evidence="2" id="KW-1185">Reference proteome</keyword>
<dbReference type="InterPro" id="IPR027417">
    <property type="entry name" value="P-loop_NTPase"/>
</dbReference>
<name>A0ABS9E0W5_9PROT</name>
<dbReference type="Gene3D" id="3.40.50.300">
    <property type="entry name" value="P-loop containing nucleotide triphosphate hydrolases"/>
    <property type="match status" value="1"/>
</dbReference>
<dbReference type="Proteomes" id="UP001521209">
    <property type="component" value="Unassembled WGS sequence"/>
</dbReference>